<feature type="region of interest" description="Disordered" evidence="1">
    <location>
        <begin position="55"/>
        <end position="89"/>
    </location>
</feature>
<name>A0A9W7AQE4_9STRA</name>
<dbReference type="Pfam" id="PF00612">
    <property type="entry name" value="IQ"/>
    <property type="match status" value="1"/>
</dbReference>
<gene>
    <name evidence="2" type="ORF">TL16_g07359</name>
</gene>
<organism evidence="2 3">
    <name type="scientific">Triparma laevis f. inornata</name>
    <dbReference type="NCBI Taxonomy" id="1714386"/>
    <lineage>
        <taxon>Eukaryota</taxon>
        <taxon>Sar</taxon>
        <taxon>Stramenopiles</taxon>
        <taxon>Ochrophyta</taxon>
        <taxon>Bolidophyceae</taxon>
        <taxon>Parmales</taxon>
        <taxon>Triparmaceae</taxon>
        <taxon>Triparma</taxon>
    </lineage>
</organism>
<feature type="compositionally biased region" description="Basic and acidic residues" evidence="1">
    <location>
        <begin position="55"/>
        <end position="64"/>
    </location>
</feature>
<dbReference type="InterPro" id="IPR000048">
    <property type="entry name" value="IQ_motif_EF-hand-BS"/>
</dbReference>
<dbReference type="Proteomes" id="UP001162640">
    <property type="component" value="Unassembled WGS sequence"/>
</dbReference>
<proteinExistence type="predicted"/>
<evidence type="ECO:0000313" key="2">
    <source>
        <dbReference type="EMBL" id="GMH77286.1"/>
    </source>
</evidence>
<evidence type="ECO:0000313" key="3">
    <source>
        <dbReference type="Proteomes" id="UP001162640"/>
    </source>
</evidence>
<dbReference type="PROSITE" id="PS50096">
    <property type="entry name" value="IQ"/>
    <property type="match status" value="1"/>
</dbReference>
<protein>
    <submittedName>
        <fullName evidence="2">Uncharacterized protein</fullName>
    </submittedName>
</protein>
<dbReference type="EMBL" id="BLQM01000231">
    <property type="protein sequence ID" value="GMH77286.1"/>
    <property type="molecule type" value="Genomic_DNA"/>
</dbReference>
<sequence>MRIFLSKNESIRRFKAGVVLRKWGRMIYERREARYEMEEIRKERVTVEVVDVDMEKVDTPKEEDTTQPDTPGGKLESSMFSEAETESNIESPVKWQLRFSPDKSSLAHNDEKMGVEFTDEIDSPTTKQLQNMGMVVLAPESPEDMKSCIEQEEVFKLEREAKEKIIHDIIALRLQAHYRGYDTRRKVASMRKAVKGLSLKIYDIKNKQRCRRIVKKMILERKESSIKVQKIVRGFLGGIRTDRVRRRRMEFLVEEVEKAFRITEIVGMNCPNRSFFNVDDEEVVIFKSEYGYKDEMKWLKIFPEHAKPSYGCDLFKGVEERGEGEKMHVGIVGEGVFLKL</sequence>
<comment type="caution">
    <text evidence="2">The sequence shown here is derived from an EMBL/GenBank/DDBJ whole genome shotgun (WGS) entry which is preliminary data.</text>
</comment>
<accession>A0A9W7AQE4</accession>
<dbReference type="AlphaFoldDB" id="A0A9W7AQE4"/>
<reference evidence="3" key="1">
    <citation type="journal article" date="2023" name="Commun. Biol.">
        <title>Genome analysis of Parmales, the sister group of diatoms, reveals the evolutionary specialization of diatoms from phago-mixotrophs to photoautotrophs.</title>
        <authorList>
            <person name="Ban H."/>
            <person name="Sato S."/>
            <person name="Yoshikawa S."/>
            <person name="Yamada K."/>
            <person name="Nakamura Y."/>
            <person name="Ichinomiya M."/>
            <person name="Sato N."/>
            <person name="Blanc-Mathieu R."/>
            <person name="Endo H."/>
            <person name="Kuwata A."/>
            <person name="Ogata H."/>
        </authorList>
    </citation>
    <scope>NUCLEOTIDE SEQUENCE [LARGE SCALE GENOMIC DNA]</scope>
</reference>
<evidence type="ECO:0000256" key="1">
    <source>
        <dbReference type="SAM" id="MobiDB-lite"/>
    </source>
</evidence>